<evidence type="ECO:0008006" key="3">
    <source>
        <dbReference type="Google" id="ProtNLM"/>
    </source>
</evidence>
<organism evidence="1 2">
    <name type="scientific">Clostridium fallax</name>
    <dbReference type="NCBI Taxonomy" id="1533"/>
    <lineage>
        <taxon>Bacteria</taxon>
        <taxon>Bacillati</taxon>
        <taxon>Bacillota</taxon>
        <taxon>Clostridia</taxon>
        <taxon>Eubacteriales</taxon>
        <taxon>Clostridiaceae</taxon>
        <taxon>Clostridium</taxon>
    </lineage>
</organism>
<gene>
    <name evidence="1" type="ORF">SAMN05443638_10697</name>
</gene>
<protein>
    <recommendedName>
        <fullName evidence="3">DUF4868 domain-containing protein</fullName>
    </recommendedName>
</protein>
<accession>A0A1M4V196</accession>
<sequence>MTARKFKTNYFYAITENGRGEQRLVNLTIIFNQLVKIPPQDRILIEGEGNIQLKEIKYNEKIKRWSLCFLRNKIDAPFITKLSDKTNQAESLDDDEFVGQECCMLYDEKSKIIALQNNRASISFTGVSHFLSDYIEDKINLSAIVYKDKYTDISYDENINYKSVIIGYTDIKKILELDNMEDDESIEFLAKIANNLSAINGKIELNVGRTKKFLGKDSLKSIVDFFKRNKDVTNTIKVKMVEHDNVRLIDLINNKVYDNISIEISKNDPKTFNKILAAMNIRLDEALMKTFDKCKKFTEN</sequence>
<dbReference type="InterPro" id="IPR046618">
    <property type="entry name" value="DUF6731"/>
</dbReference>
<name>A0A1M4V196_9CLOT</name>
<evidence type="ECO:0000313" key="1">
    <source>
        <dbReference type="EMBL" id="SHE62756.1"/>
    </source>
</evidence>
<proteinExistence type="predicted"/>
<dbReference type="EMBL" id="FQVM01000006">
    <property type="protein sequence ID" value="SHE62756.1"/>
    <property type="molecule type" value="Genomic_DNA"/>
</dbReference>
<keyword evidence="2" id="KW-1185">Reference proteome</keyword>
<dbReference type="RefSeq" id="WP_072894070.1">
    <property type="nucleotide sequence ID" value="NZ_FQVM01000006.1"/>
</dbReference>
<dbReference type="OrthoDB" id="1953580at2"/>
<reference evidence="1 2" key="1">
    <citation type="submission" date="2016-11" db="EMBL/GenBank/DDBJ databases">
        <authorList>
            <person name="Jaros S."/>
            <person name="Januszkiewicz K."/>
            <person name="Wedrychowicz H."/>
        </authorList>
    </citation>
    <scope>NUCLEOTIDE SEQUENCE [LARGE SCALE GENOMIC DNA]</scope>
    <source>
        <strain evidence="1 2">DSM 2631</strain>
    </source>
</reference>
<dbReference type="AlphaFoldDB" id="A0A1M4V196"/>
<evidence type="ECO:0000313" key="2">
    <source>
        <dbReference type="Proteomes" id="UP000184035"/>
    </source>
</evidence>
<dbReference type="Proteomes" id="UP000184035">
    <property type="component" value="Unassembled WGS sequence"/>
</dbReference>
<dbReference type="Pfam" id="PF20505">
    <property type="entry name" value="DUF6731"/>
    <property type="match status" value="1"/>
</dbReference>